<dbReference type="Proteomes" id="UP000283630">
    <property type="component" value="Unassembled WGS sequence"/>
</dbReference>
<evidence type="ECO:0000313" key="1">
    <source>
        <dbReference type="EMBL" id="RGT08252.1"/>
    </source>
</evidence>
<name>A0A412ME86_9FIRM</name>
<dbReference type="AlphaFoldDB" id="A0A412ME86"/>
<dbReference type="EMBL" id="QSGQ01000004">
    <property type="protein sequence ID" value="RHB40093.1"/>
    <property type="molecule type" value="Genomic_DNA"/>
</dbReference>
<evidence type="ECO:0000313" key="6">
    <source>
        <dbReference type="Proteomes" id="UP000285642"/>
    </source>
</evidence>
<dbReference type="Proteomes" id="UP000284883">
    <property type="component" value="Unassembled WGS sequence"/>
</dbReference>
<dbReference type="EMBL" id="QRWH01000009">
    <property type="protein sequence ID" value="RGT08252.1"/>
    <property type="molecule type" value="Genomic_DNA"/>
</dbReference>
<accession>A0A412ME86</accession>
<proteinExistence type="predicted"/>
<organism evidence="1 4">
    <name type="scientific">Dorea formicigenerans</name>
    <dbReference type="NCBI Taxonomy" id="39486"/>
    <lineage>
        <taxon>Bacteria</taxon>
        <taxon>Bacillati</taxon>
        <taxon>Bacillota</taxon>
        <taxon>Clostridia</taxon>
        <taxon>Lachnospirales</taxon>
        <taxon>Lachnospiraceae</taxon>
        <taxon>Dorea</taxon>
    </lineage>
</organism>
<evidence type="ECO:0000313" key="5">
    <source>
        <dbReference type="Proteomes" id="UP000284883"/>
    </source>
</evidence>
<gene>
    <name evidence="3" type="ORF">DW885_07955</name>
    <name evidence="2" type="ORF">DW924_14255</name>
    <name evidence="1" type="ORF">DWX53_10150</name>
</gene>
<reference evidence="4 5" key="1">
    <citation type="submission" date="2018-08" db="EMBL/GenBank/DDBJ databases">
        <title>A genome reference for cultivated species of the human gut microbiota.</title>
        <authorList>
            <person name="Zou Y."/>
            <person name="Xue W."/>
            <person name="Luo G."/>
        </authorList>
    </citation>
    <scope>NUCLEOTIDE SEQUENCE [LARGE SCALE GENOMIC DNA]</scope>
    <source>
        <strain evidence="1 4">AF19-4AC</strain>
        <strain evidence="3 5">AM40-15AC</strain>
        <strain evidence="2 6">AM42-8</strain>
    </source>
</reference>
<evidence type="ECO:0000313" key="3">
    <source>
        <dbReference type="EMBL" id="RHB40093.1"/>
    </source>
</evidence>
<dbReference type="Proteomes" id="UP000285642">
    <property type="component" value="Unassembled WGS sequence"/>
</dbReference>
<evidence type="ECO:0000313" key="2">
    <source>
        <dbReference type="EMBL" id="RHA66118.1"/>
    </source>
</evidence>
<sequence length="60" mass="6646">MGCIRVPNTAIKAVFEAKMHPPLLLCAYLGKSEPVVHLHPQALFVSHRPPFGQKGHCNEE</sequence>
<protein>
    <submittedName>
        <fullName evidence="1">Uncharacterized protein</fullName>
    </submittedName>
</protein>
<comment type="caution">
    <text evidence="1">The sequence shown here is derived from an EMBL/GenBank/DDBJ whole genome shotgun (WGS) entry which is preliminary data.</text>
</comment>
<evidence type="ECO:0000313" key="4">
    <source>
        <dbReference type="Proteomes" id="UP000283630"/>
    </source>
</evidence>
<dbReference type="EMBL" id="QSFS01000020">
    <property type="protein sequence ID" value="RHA66118.1"/>
    <property type="molecule type" value="Genomic_DNA"/>
</dbReference>